<name>A0A5J5AVJ2_9ASTE</name>
<proteinExistence type="predicted"/>
<dbReference type="AlphaFoldDB" id="A0A5J5AVJ2"/>
<accession>A0A5J5AVJ2</accession>
<sequence>MVSAWPASRVEPPMQNLTGSPTIFSEVLLGSANSAISIPSLAKTVAVPFDSTPNPCSSLYTVLSVTQVRVLWSDELGFFGHCERIPCKQNSSLGSQNEYLKKLRNGDGSGTSSRGMDVKHNCLSDK</sequence>
<feature type="compositionally biased region" description="Basic and acidic residues" evidence="1">
    <location>
        <begin position="116"/>
        <end position="126"/>
    </location>
</feature>
<organism evidence="2 3">
    <name type="scientific">Nyssa sinensis</name>
    <dbReference type="NCBI Taxonomy" id="561372"/>
    <lineage>
        <taxon>Eukaryota</taxon>
        <taxon>Viridiplantae</taxon>
        <taxon>Streptophyta</taxon>
        <taxon>Embryophyta</taxon>
        <taxon>Tracheophyta</taxon>
        <taxon>Spermatophyta</taxon>
        <taxon>Magnoliopsida</taxon>
        <taxon>eudicotyledons</taxon>
        <taxon>Gunneridae</taxon>
        <taxon>Pentapetalae</taxon>
        <taxon>asterids</taxon>
        <taxon>Cornales</taxon>
        <taxon>Nyssaceae</taxon>
        <taxon>Nyssa</taxon>
    </lineage>
</organism>
<evidence type="ECO:0000256" key="1">
    <source>
        <dbReference type="SAM" id="MobiDB-lite"/>
    </source>
</evidence>
<dbReference type="Proteomes" id="UP000325577">
    <property type="component" value="Linkage Group LG18"/>
</dbReference>
<evidence type="ECO:0000313" key="2">
    <source>
        <dbReference type="EMBL" id="KAA8534324.1"/>
    </source>
</evidence>
<reference evidence="2 3" key="1">
    <citation type="submission" date="2019-09" db="EMBL/GenBank/DDBJ databases">
        <title>A chromosome-level genome assembly of the Chinese tupelo Nyssa sinensis.</title>
        <authorList>
            <person name="Yang X."/>
            <person name="Kang M."/>
            <person name="Yang Y."/>
            <person name="Xiong H."/>
            <person name="Wang M."/>
            <person name="Zhang Z."/>
            <person name="Wang Z."/>
            <person name="Wu H."/>
            <person name="Ma T."/>
            <person name="Liu J."/>
            <person name="Xi Z."/>
        </authorList>
    </citation>
    <scope>NUCLEOTIDE SEQUENCE [LARGE SCALE GENOMIC DNA]</scope>
    <source>
        <strain evidence="2">J267</strain>
        <tissue evidence="2">Leaf</tissue>
    </source>
</reference>
<keyword evidence="3" id="KW-1185">Reference proteome</keyword>
<dbReference type="EMBL" id="CM018041">
    <property type="protein sequence ID" value="KAA8534324.1"/>
    <property type="molecule type" value="Genomic_DNA"/>
</dbReference>
<feature type="region of interest" description="Disordered" evidence="1">
    <location>
        <begin position="98"/>
        <end position="126"/>
    </location>
</feature>
<protein>
    <submittedName>
        <fullName evidence="2">Uncharacterized protein</fullName>
    </submittedName>
</protein>
<evidence type="ECO:0000313" key="3">
    <source>
        <dbReference type="Proteomes" id="UP000325577"/>
    </source>
</evidence>
<gene>
    <name evidence="2" type="ORF">F0562_031849</name>
</gene>